<feature type="transmembrane region" description="Helical" evidence="8">
    <location>
        <begin position="126"/>
        <end position="147"/>
    </location>
</feature>
<keyword evidence="7 8" id="KW-0472">Membrane</keyword>
<evidence type="ECO:0000313" key="10">
    <source>
        <dbReference type="EMBL" id="EON66241.1"/>
    </source>
</evidence>
<name>R7YX55_CONA1</name>
<comment type="subcellular location">
    <subcellularLocation>
        <location evidence="2">Endoplasmic reticulum membrane</location>
        <topology evidence="2">Multi-pass membrane protein</topology>
    </subcellularLocation>
</comment>
<keyword evidence="11" id="KW-1185">Reference proteome</keyword>
<dbReference type="AlphaFoldDB" id="R7YX55"/>
<dbReference type="OMA" id="TLITFWY"/>
<dbReference type="HOGENOM" id="CLU_019048_1_2_1"/>
<dbReference type="eggNOG" id="KOG1441">
    <property type="taxonomic scope" value="Eukaryota"/>
</dbReference>
<dbReference type="InterPro" id="IPR004853">
    <property type="entry name" value="Sugar_P_trans_dom"/>
</dbReference>
<dbReference type="Proteomes" id="UP000016924">
    <property type="component" value="Unassembled WGS sequence"/>
</dbReference>
<keyword evidence="6 8" id="KW-1133">Transmembrane helix</keyword>
<dbReference type="Pfam" id="PF03151">
    <property type="entry name" value="TPT"/>
    <property type="match status" value="1"/>
</dbReference>
<sequence length="231" mass="24630">MVSVPFHQIMRSTCPVITIIIHRIWYSRTYSRATYLSILPIILGVGLATYGDYYFTTAGFLLTSAGVLLAAIKTVVSNRLMTGNLALPALEILLRMSPLAAVQSILYAGVIGELSAFLTYVRKGQLTSSVCIALVGNGVIAFLLNVASFQTNKLAGALTIAVCANVKQCLTIVLGIALFDVKVSLLNGAGIVVALLGGAWYSRVELESKGKVKSAARMPCQLPMTVQEMGK</sequence>
<dbReference type="EMBL" id="JH767579">
    <property type="protein sequence ID" value="EON66241.1"/>
    <property type="molecule type" value="Genomic_DNA"/>
</dbReference>
<evidence type="ECO:0000256" key="5">
    <source>
        <dbReference type="ARBA" id="ARBA00022692"/>
    </source>
</evidence>
<dbReference type="GO" id="GO:0005789">
    <property type="term" value="C:endoplasmic reticulum membrane"/>
    <property type="evidence" value="ECO:0007669"/>
    <property type="project" value="UniProtKB-SubCell"/>
</dbReference>
<gene>
    <name evidence="10" type="ORF">W97_05634</name>
</gene>
<feature type="transmembrane region" description="Helical" evidence="8">
    <location>
        <begin position="154"/>
        <end position="179"/>
    </location>
</feature>
<dbReference type="RefSeq" id="XP_007781558.1">
    <property type="nucleotide sequence ID" value="XM_007783368.1"/>
</dbReference>
<dbReference type="PANTHER" id="PTHR11132">
    <property type="entry name" value="SOLUTE CARRIER FAMILY 35"/>
    <property type="match status" value="1"/>
</dbReference>
<feature type="transmembrane region" description="Helical" evidence="8">
    <location>
        <begin position="33"/>
        <end position="51"/>
    </location>
</feature>
<proteinExistence type="inferred from homology"/>
<dbReference type="GeneID" id="19902945"/>
<evidence type="ECO:0000256" key="8">
    <source>
        <dbReference type="SAM" id="Phobius"/>
    </source>
</evidence>
<accession>R7YX55</accession>
<dbReference type="OrthoDB" id="10261634at2759"/>
<dbReference type="InterPro" id="IPR050186">
    <property type="entry name" value="TPT_transporter"/>
</dbReference>
<feature type="domain" description="Sugar phosphate transporter" evidence="9">
    <location>
        <begin position="2"/>
        <end position="202"/>
    </location>
</feature>
<evidence type="ECO:0000313" key="11">
    <source>
        <dbReference type="Proteomes" id="UP000016924"/>
    </source>
</evidence>
<evidence type="ECO:0000256" key="4">
    <source>
        <dbReference type="ARBA" id="ARBA00011182"/>
    </source>
</evidence>
<feature type="transmembrane region" description="Helical" evidence="8">
    <location>
        <begin position="185"/>
        <end position="204"/>
    </location>
</feature>
<keyword evidence="5 8" id="KW-0812">Transmembrane</keyword>
<feature type="transmembrane region" description="Helical" evidence="8">
    <location>
        <begin position="97"/>
        <end position="120"/>
    </location>
</feature>
<reference evidence="11" key="1">
    <citation type="submission" date="2012-06" db="EMBL/GenBank/DDBJ databases">
        <title>The genome sequence of Coniosporium apollinis CBS 100218.</title>
        <authorList>
            <consortium name="The Broad Institute Genome Sequencing Platform"/>
            <person name="Cuomo C."/>
            <person name="Gorbushina A."/>
            <person name="Noack S."/>
            <person name="Walker B."/>
            <person name="Young S.K."/>
            <person name="Zeng Q."/>
            <person name="Gargeya S."/>
            <person name="Fitzgerald M."/>
            <person name="Haas B."/>
            <person name="Abouelleil A."/>
            <person name="Alvarado L."/>
            <person name="Arachchi H.M."/>
            <person name="Berlin A.M."/>
            <person name="Chapman S.B."/>
            <person name="Goldberg J."/>
            <person name="Griggs A."/>
            <person name="Gujja S."/>
            <person name="Hansen M."/>
            <person name="Howarth C."/>
            <person name="Imamovic A."/>
            <person name="Larimer J."/>
            <person name="McCowan C."/>
            <person name="Montmayeur A."/>
            <person name="Murphy C."/>
            <person name="Neiman D."/>
            <person name="Pearson M."/>
            <person name="Priest M."/>
            <person name="Roberts A."/>
            <person name="Saif S."/>
            <person name="Shea T."/>
            <person name="Sisk P."/>
            <person name="Sykes S."/>
            <person name="Wortman J."/>
            <person name="Nusbaum C."/>
            <person name="Birren B."/>
        </authorList>
    </citation>
    <scope>NUCLEOTIDE SEQUENCE [LARGE SCALE GENOMIC DNA]</scope>
    <source>
        <strain evidence="11">CBS 100218</strain>
    </source>
</reference>
<evidence type="ECO:0000256" key="3">
    <source>
        <dbReference type="ARBA" id="ARBA00010425"/>
    </source>
</evidence>
<comment type="function">
    <text evidence="1">Involved in the import of GDP-mannose from the cytoplasm into the Golgi lumen.</text>
</comment>
<evidence type="ECO:0000256" key="7">
    <source>
        <dbReference type="ARBA" id="ARBA00023136"/>
    </source>
</evidence>
<evidence type="ECO:0000256" key="1">
    <source>
        <dbReference type="ARBA" id="ARBA00003420"/>
    </source>
</evidence>
<evidence type="ECO:0000259" key="9">
    <source>
        <dbReference type="Pfam" id="PF03151"/>
    </source>
</evidence>
<comment type="subunit">
    <text evidence="4">Homooligomer.</text>
</comment>
<organism evidence="10 11">
    <name type="scientific">Coniosporium apollinis (strain CBS 100218)</name>
    <name type="common">Rock-inhabiting black yeast</name>
    <dbReference type="NCBI Taxonomy" id="1168221"/>
    <lineage>
        <taxon>Eukaryota</taxon>
        <taxon>Fungi</taxon>
        <taxon>Dikarya</taxon>
        <taxon>Ascomycota</taxon>
        <taxon>Pezizomycotina</taxon>
        <taxon>Dothideomycetes</taxon>
        <taxon>Dothideomycetes incertae sedis</taxon>
        <taxon>Coniosporium</taxon>
    </lineage>
</organism>
<evidence type="ECO:0000256" key="2">
    <source>
        <dbReference type="ARBA" id="ARBA00004477"/>
    </source>
</evidence>
<protein>
    <recommendedName>
        <fullName evidence="9">Sugar phosphate transporter domain-containing protein</fullName>
    </recommendedName>
</protein>
<evidence type="ECO:0000256" key="6">
    <source>
        <dbReference type="ARBA" id="ARBA00022989"/>
    </source>
</evidence>
<comment type="similarity">
    <text evidence="3">Belongs to the TPT transporter family. SLC35D subfamily.</text>
</comment>